<dbReference type="InterPro" id="IPR000719">
    <property type="entry name" value="Prot_kinase_dom"/>
</dbReference>
<dbReference type="EMBL" id="KN824423">
    <property type="protein sequence ID" value="KIM20553.1"/>
    <property type="molecule type" value="Genomic_DNA"/>
</dbReference>
<dbReference type="GO" id="GO:0005524">
    <property type="term" value="F:ATP binding"/>
    <property type="evidence" value="ECO:0007669"/>
    <property type="project" value="InterPro"/>
</dbReference>
<dbReference type="OrthoDB" id="346907at2759"/>
<dbReference type="Pfam" id="PF07714">
    <property type="entry name" value="PK_Tyr_Ser-Thr"/>
    <property type="match status" value="1"/>
</dbReference>
<proteinExistence type="predicted"/>
<dbReference type="PROSITE" id="PS50011">
    <property type="entry name" value="PROTEIN_KINASE_DOM"/>
    <property type="match status" value="1"/>
</dbReference>
<dbReference type="HOGENOM" id="CLU_2098324_0_0_1"/>
<sequence length="116" mass="13506">MKSVVIDPFSHLPEVPDLRDQIVIDEYKPVYSGPYSCVYRGKYQRNGQMVPVAVKILNRIRNKEPESMLRKLQRERRTWGVLSHPNILPLYGFVDNEEFFQPGALVSPEMVTARRC</sequence>
<dbReference type="Gene3D" id="3.30.200.20">
    <property type="entry name" value="Phosphorylase Kinase, domain 1"/>
    <property type="match status" value="1"/>
</dbReference>
<dbReference type="InterPro" id="IPR001245">
    <property type="entry name" value="Ser-Thr/Tyr_kinase_cat_dom"/>
</dbReference>
<evidence type="ECO:0000313" key="2">
    <source>
        <dbReference type="EMBL" id="KIM20553.1"/>
    </source>
</evidence>
<feature type="domain" description="Protein kinase" evidence="1">
    <location>
        <begin position="24"/>
        <end position="116"/>
    </location>
</feature>
<dbReference type="Proteomes" id="UP000054097">
    <property type="component" value="Unassembled WGS sequence"/>
</dbReference>
<accession>A0A0C2W219</accession>
<dbReference type="InterPro" id="IPR011009">
    <property type="entry name" value="Kinase-like_dom_sf"/>
</dbReference>
<gene>
    <name evidence="2" type="ORF">M408DRAFT_130354</name>
</gene>
<reference evidence="3" key="2">
    <citation type="submission" date="2015-01" db="EMBL/GenBank/DDBJ databases">
        <title>Evolutionary Origins and Diversification of the Mycorrhizal Mutualists.</title>
        <authorList>
            <consortium name="DOE Joint Genome Institute"/>
            <consortium name="Mycorrhizal Genomics Consortium"/>
            <person name="Kohler A."/>
            <person name="Kuo A."/>
            <person name="Nagy L.G."/>
            <person name="Floudas D."/>
            <person name="Copeland A."/>
            <person name="Barry K.W."/>
            <person name="Cichocki N."/>
            <person name="Veneault-Fourrey C."/>
            <person name="LaButti K."/>
            <person name="Lindquist E.A."/>
            <person name="Lipzen A."/>
            <person name="Lundell T."/>
            <person name="Morin E."/>
            <person name="Murat C."/>
            <person name="Riley R."/>
            <person name="Ohm R."/>
            <person name="Sun H."/>
            <person name="Tunlid A."/>
            <person name="Henrissat B."/>
            <person name="Grigoriev I.V."/>
            <person name="Hibbett D.S."/>
            <person name="Martin F."/>
        </authorList>
    </citation>
    <scope>NUCLEOTIDE SEQUENCE [LARGE SCALE GENOMIC DNA]</scope>
    <source>
        <strain evidence="3">MAFF 305830</strain>
    </source>
</reference>
<evidence type="ECO:0000313" key="3">
    <source>
        <dbReference type="Proteomes" id="UP000054097"/>
    </source>
</evidence>
<organism evidence="2 3">
    <name type="scientific">Serendipita vermifera MAFF 305830</name>
    <dbReference type="NCBI Taxonomy" id="933852"/>
    <lineage>
        <taxon>Eukaryota</taxon>
        <taxon>Fungi</taxon>
        <taxon>Dikarya</taxon>
        <taxon>Basidiomycota</taxon>
        <taxon>Agaricomycotina</taxon>
        <taxon>Agaricomycetes</taxon>
        <taxon>Sebacinales</taxon>
        <taxon>Serendipitaceae</taxon>
        <taxon>Serendipita</taxon>
    </lineage>
</organism>
<dbReference type="GO" id="GO:0004672">
    <property type="term" value="F:protein kinase activity"/>
    <property type="evidence" value="ECO:0007669"/>
    <property type="project" value="InterPro"/>
</dbReference>
<protein>
    <recommendedName>
        <fullName evidence="1">Protein kinase domain-containing protein</fullName>
    </recommendedName>
</protein>
<evidence type="ECO:0000259" key="1">
    <source>
        <dbReference type="PROSITE" id="PS50011"/>
    </source>
</evidence>
<name>A0A0C2W219_SERVB</name>
<keyword evidence="3" id="KW-1185">Reference proteome</keyword>
<dbReference type="AlphaFoldDB" id="A0A0C2W219"/>
<dbReference type="SUPFAM" id="SSF56112">
    <property type="entry name" value="Protein kinase-like (PK-like)"/>
    <property type="match status" value="1"/>
</dbReference>
<reference evidence="2 3" key="1">
    <citation type="submission" date="2014-04" db="EMBL/GenBank/DDBJ databases">
        <authorList>
            <consortium name="DOE Joint Genome Institute"/>
            <person name="Kuo A."/>
            <person name="Zuccaro A."/>
            <person name="Kohler A."/>
            <person name="Nagy L.G."/>
            <person name="Floudas D."/>
            <person name="Copeland A."/>
            <person name="Barry K.W."/>
            <person name="Cichocki N."/>
            <person name="Veneault-Fourrey C."/>
            <person name="LaButti K."/>
            <person name="Lindquist E.A."/>
            <person name="Lipzen A."/>
            <person name="Lundell T."/>
            <person name="Morin E."/>
            <person name="Murat C."/>
            <person name="Sun H."/>
            <person name="Tunlid A."/>
            <person name="Henrissat B."/>
            <person name="Grigoriev I.V."/>
            <person name="Hibbett D.S."/>
            <person name="Martin F."/>
            <person name="Nordberg H.P."/>
            <person name="Cantor M.N."/>
            <person name="Hua S.X."/>
        </authorList>
    </citation>
    <scope>NUCLEOTIDE SEQUENCE [LARGE SCALE GENOMIC DNA]</scope>
    <source>
        <strain evidence="2 3">MAFF 305830</strain>
    </source>
</reference>